<dbReference type="AlphaFoldDB" id="A0A1B9NCK6"/>
<dbReference type="PANTHER" id="PTHR42834:SF1">
    <property type="entry name" value="ENDONUCLEASE_EXONUCLEASE_PHOSPHATASE FAMILY PROTEIN (AFU_ORTHOLOGUE AFUA_3G09210)"/>
    <property type="match status" value="1"/>
</dbReference>
<dbReference type="SUPFAM" id="SSF56219">
    <property type="entry name" value="DNase I-like"/>
    <property type="match status" value="1"/>
</dbReference>
<feature type="region of interest" description="Disordered" evidence="1">
    <location>
        <begin position="591"/>
        <end position="640"/>
    </location>
</feature>
<feature type="compositionally biased region" description="Basic and acidic residues" evidence="1">
    <location>
        <begin position="611"/>
        <end position="633"/>
    </location>
</feature>
<dbReference type="Gene3D" id="3.60.10.10">
    <property type="entry name" value="Endonuclease/exonuclease/phosphatase"/>
    <property type="match status" value="1"/>
</dbReference>
<dbReference type="STRING" id="904291.A7J15_05695"/>
<gene>
    <name evidence="3" type="ORF">A7J15_05695</name>
</gene>
<feature type="domain" description="Endonuclease/exonuclease/phosphatase" evidence="2">
    <location>
        <begin position="311"/>
        <end position="581"/>
    </location>
</feature>
<protein>
    <recommendedName>
        <fullName evidence="2">Endonuclease/exonuclease/phosphatase domain-containing protein</fullName>
    </recommendedName>
</protein>
<dbReference type="NCBIfam" id="NF033681">
    <property type="entry name" value="ExeM_NucH_DNase"/>
    <property type="match status" value="1"/>
</dbReference>
<feature type="compositionally biased region" description="Low complexity" evidence="1">
    <location>
        <begin position="598"/>
        <end position="607"/>
    </location>
</feature>
<accession>A0A1B9NCK6</accession>
<dbReference type="GO" id="GO:0003824">
    <property type="term" value="F:catalytic activity"/>
    <property type="evidence" value="ECO:0007669"/>
    <property type="project" value="InterPro"/>
</dbReference>
<evidence type="ECO:0000259" key="2">
    <source>
        <dbReference type="Pfam" id="PF03372"/>
    </source>
</evidence>
<dbReference type="CDD" id="cd10283">
    <property type="entry name" value="MnuA_DNase1-like"/>
    <property type="match status" value="1"/>
</dbReference>
<evidence type="ECO:0000313" key="4">
    <source>
        <dbReference type="Proteomes" id="UP000093355"/>
    </source>
</evidence>
<evidence type="ECO:0000256" key="1">
    <source>
        <dbReference type="SAM" id="MobiDB-lite"/>
    </source>
</evidence>
<organism evidence="3 4">
    <name type="scientific">Microbacterium sediminis</name>
    <dbReference type="NCBI Taxonomy" id="904291"/>
    <lineage>
        <taxon>Bacteria</taxon>
        <taxon>Bacillati</taxon>
        <taxon>Actinomycetota</taxon>
        <taxon>Actinomycetes</taxon>
        <taxon>Micrococcales</taxon>
        <taxon>Microbacteriaceae</taxon>
        <taxon>Microbacterium</taxon>
    </lineage>
</organism>
<name>A0A1B9NCK6_9MICO</name>
<dbReference type="CDD" id="cd04486">
    <property type="entry name" value="YhcR_OBF_like"/>
    <property type="match status" value="1"/>
</dbReference>
<comment type="caution">
    <text evidence="3">The sequence shown here is derived from an EMBL/GenBank/DDBJ whole genome shotgun (WGS) entry which is preliminary data.</text>
</comment>
<dbReference type="InterPro" id="IPR005135">
    <property type="entry name" value="Endo/exonuclease/phosphatase"/>
</dbReference>
<proteinExistence type="predicted"/>
<evidence type="ECO:0000313" key="3">
    <source>
        <dbReference type="EMBL" id="OCG74330.1"/>
    </source>
</evidence>
<dbReference type="InterPro" id="IPR036691">
    <property type="entry name" value="Endo/exonu/phosph_ase_sf"/>
</dbReference>
<sequence>MQGTGAVSPLQGQTVTVEGVVTADWREGGFNGFVLQDPAGDPADGASDAVFVWGNRARAEIGQSVRVTGAVSEYNGLTEITVDALEVLPASLGEVAPVTDWAAIATPEGKEAHESELVLLNDQLTVTDNYDANYYGTFTLAYGDEPLRQPTADIDPHDTAAIAAATADNTARSILLDDAKSTNYNTASNRSIPFAYLTPETPVSVGSHVDFVQPFVLDYRYDAWSLQPTTPVTGDGSAHVTFSDVRAANAAREDVGGDLAIATFNVLNYFPTTAEEYVELGLGSCTTYNDRDGNPISANDCGDTGPRGAATTESFERQETKIVNAISALDASIVSLEEIENSAHFGKDRDFAVATLVAALNEKDGAGVWAYAPSPAAVPASEDVIRNAFIYRTADVERVGESVILTDEPAFSNARQPLFQAFKAVGADDADAFLVAANHFKSKGSGTDDGTGQGNANPDRVAQAPALVAFTAEVQAATGIEPVFLAGDFNAYAAEDPARVIEAGGYTNLNYALNGGEATYNYDGLNGSLDHVFANAEALELVTGVDVWQINAQEQIAFEYSRYNYNATLLYDESVFRASDHNPIVVGLDLPEQEQPEEPGQPGTHPGQGHGVDKGDGHPGKGKGVDKGEDHPGKGWKKRV</sequence>
<dbReference type="Proteomes" id="UP000093355">
    <property type="component" value="Unassembled WGS sequence"/>
</dbReference>
<reference evidence="3 4" key="1">
    <citation type="submission" date="2016-05" db="EMBL/GenBank/DDBJ databases">
        <authorList>
            <person name="Lavstsen T."/>
            <person name="Jespersen J.S."/>
        </authorList>
    </citation>
    <scope>NUCLEOTIDE SEQUENCE [LARGE SCALE GENOMIC DNA]</scope>
    <source>
        <strain evidence="3 4">YLB-01</strain>
    </source>
</reference>
<keyword evidence="4" id="KW-1185">Reference proteome</keyword>
<dbReference type="InterPro" id="IPR047971">
    <property type="entry name" value="ExeM-like"/>
</dbReference>
<dbReference type="EMBL" id="LXMD01000022">
    <property type="protein sequence ID" value="OCG74330.1"/>
    <property type="molecule type" value="Genomic_DNA"/>
</dbReference>
<dbReference type="PANTHER" id="PTHR42834">
    <property type="entry name" value="ENDONUCLEASE/EXONUCLEASE/PHOSPHATASE FAMILY PROTEIN (AFU_ORTHOLOGUE AFUA_3G09210)"/>
    <property type="match status" value="1"/>
</dbReference>
<dbReference type="Pfam" id="PF03372">
    <property type="entry name" value="Exo_endo_phos"/>
    <property type="match status" value="1"/>
</dbReference>